<dbReference type="VEuPathDB" id="FungiDB:PEXP_073970"/>
<dbReference type="InterPro" id="IPR036291">
    <property type="entry name" value="NAD(P)-bd_dom_sf"/>
</dbReference>
<evidence type="ECO:0000313" key="7">
    <source>
        <dbReference type="Proteomes" id="UP000030143"/>
    </source>
</evidence>
<evidence type="ECO:0000259" key="5">
    <source>
        <dbReference type="SMART" id="SM00829"/>
    </source>
</evidence>
<dbReference type="PhylomeDB" id="A0A0A2J017"/>
<dbReference type="GeneID" id="27672889"/>
<gene>
    <name evidence="6" type="ORF">PEX2_001920</name>
</gene>
<organism evidence="6 7">
    <name type="scientific">Penicillium expansum</name>
    <name type="common">Blue mold rot fungus</name>
    <dbReference type="NCBI Taxonomy" id="27334"/>
    <lineage>
        <taxon>Eukaryota</taxon>
        <taxon>Fungi</taxon>
        <taxon>Dikarya</taxon>
        <taxon>Ascomycota</taxon>
        <taxon>Pezizomycotina</taxon>
        <taxon>Eurotiomycetes</taxon>
        <taxon>Eurotiomycetidae</taxon>
        <taxon>Eurotiales</taxon>
        <taxon>Aspergillaceae</taxon>
        <taxon>Penicillium</taxon>
    </lineage>
</organism>
<dbReference type="InterPro" id="IPR020843">
    <property type="entry name" value="ER"/>
</dbReference>
<evidence type="ECO:0000256" key="1">
    <source>
        <dbReference type="ARBA" id="ARBA00008072"/>
    </source>
</evidence>
<keyword evidence="3" id="KW-0521">NADP</keyword>
<dbReference type="STRING" id="27334.A0A0A2J017"/>
<dbReference type="Gene3D" id="3.90.180.10">
    <property type="entry name" value="Medium-chain alcohol dehydrogenases, catalytic domain"/>
    <property type="match status" value="1"/>
</dbReference>
<comment type="caution">
    <text evidence="6">The sequence shown here is derived from an EMBL/GenBank/DDBJ whole genome shotgun (WGS) entry which is preliminary data.</text>
</comment>
<protein>
    <submittedName>
        <fullName evidence="6">Alcohol dehydrogenase superfamily, zinc-type</fullName>
    </submittedName>
</protein>
<dbReference type="Pfam" id="PF08240">
    <property type="entry name" value="ADH_N"/>
    <property type="match status" value="1"/>
</dbReference>
<name>A0A0A2J017_PENEN</name>
<dbReference type="InterPro" id="IPR011032">
    <property type="entry name" value="GroES-like_sf"/>
</dbReference>
<dbReference type="InterPro" id="IPR013154">
    <property type="entry name" value="ADH-like_N"/>
</dbReference>
<dbReference type="RefSeq" id="XP_016598906.1">
    <property type="nucleotide sequence ID" value="XM_016737470.1"/>
</dbReference>
<dbReference type="OrthoDB" id="48317at2759"/>
<reference evidence="6 7" key="1">
    <citation type="journal article" date="2015" name="Mol. Plant Microbe Interact.">
        <title>Genome, transcriptome, and functional analyses of Penicillium expansum provide new insights into secondary metabolism and pathogenicity.</title>
        <authorList>
            <person name="Ballester A.R."/>
            <person name="Marcet-Houben M."/>
            <person name="Levin E."/>
            <person name="Sela N."/>
            <person name="Selma-Lazaro C."/>
            <person name="Carmona L."/>
            <person name="Wisniewski M."/>
            <person name="Droby S."/>
            <person name="Gonzalez-Candelas L."/>
            <person name="Gabaldon T."/>
        </authorList>
    </citation>
    <scope>NUCLEOTIDE SEQUENCE [LARGE SCALE GENOMIC DNA]</scope>
    <source>
        <strain evidence="6 7">MD-8</strain>
    </source>
</reference>
<keyword evidence="4" id="KW-0560">Oxidoreductase</keyword>
<dbReference type="InterPro" id="IPR047122">
    <property type="entry name" value="Trans-enoyl_RdTase-like"/>
</dbReference>
<proteinExistence type="inferred from homology"/>
<comment type="similarity">
    <text evidence="1">Belongs to the zinc-containing alcohol dehydrogenase family.</text>
</comment>
<evidence type="ECO:0000256" key="3">
    <source>
        <dbReference type="ARBA" id="ARBA00022857"/>
    </source>
</evidence>
<keyword evidence="2" id="KW-0547">Nucleotide-binding</keyword>
<dbReference type="Gene3D" id="3.40.50.720">
    <property type="entry name" value="NAD(P)-binding Rossmann-like Domain"/>
    <property type="match status" value="1"/>
</dbReference>
<dbReference type="SUPFAM" id="SSF51735">
    <property type="entry name" value="NAD(P)-binding Rossmann-fold domains"/>
    <property type="match status" value="1"/>
</dbReference>
<dbReference type="EMBL" id="JQFZ01000152">
    <property type="protein sequence ID" value="KGO57218.1"/>
    <property type="molecule type" value="Genomic_DNA"/>
</dbReference>
<dbReference type="HOGENOM" id="CLU_026673_16_1_1"/>
<dbReference type="PANTHER" id="PTHR45348">
    <property type="entry name" value="HYPOTHETICAL OXIDOREDUCTASE (EUROFUNG)"/>
    <property type="match status" value="1"/>
</dbReference>
<dbReference type="CDD" id="cd08249">
    <property type="entry name" value="enoyl_reductase_like"/>
    <property type="match status" value="1"/>
</dbReference>
<evidence type="ECO:0000313" key="6">
    <source>
        <dbReference type="EMBL" id="KGO57218.1"/>
    </source>
</evidence>
<sequence>MPSAEPSWPERQTAIIANATGDLVVSQDVQLPELEPDMLIVKTVAVAVNPCDMKMTGSMGIKGAISGGDCAGIVIAIGSEVPEGRFAVGDRVCAAVHSMNPLLPRVGAFAQYVGATADFTLKIPDDMTFEEASTLGISTATIGYALFKSLNVPGHPDKPAMKPAYVLVYGGSTATGTIAIQLIRRYERPFKFHSISCVQISDNTCLNSSGLIPITTCSPKNFPLVERSGAEKAFDYHDPNIVKEIKAYTKNALQYSLDCFCDSASMRFCYAVLGRAGGRYTTLEYYNPELHTRKTVKPDWILGMALFGKRIGWKEPYNLEGDPELRTFGKDWFMTVQRMLDAGEIKPHPTKLGGTTFEHVIEGVDLLRKKAVSGHKLVYHIADP</sequence>
<dbReference type="SMART" id="SM00829">
    <property type="entry name" value="PKS_ER"/>
    <property type="match status" value="1"/>
</dbReference>
<dbReference type="SUPFAM" id="SSF50129">
    <property type="entry name" value="GroES-like"/>
    <property type="match status" value="1"/>
</dbReference>
<keyword evidence="7" id="KW-1185">Reference proteome</keyword>
<feature type="domain" description="Enoyl reductase (ER)" evidence="5">
    <location>
        <begin position="21"/>
        <end position="379"/>
    </location>
</feature>
<dbReference type="Proteomes" id="UP000030143">
    <property type="component" value="Unassembled WGS sequence"/>
</dbReference>
<evidence type="ECO:0000256" key="4">
    <source>
        <dbReference type="ARBA" id="ARBA00023002"/>
    </source>
</evidence>
<evidence type="ECO:0000256" key="2">
    <source>
        <dbReference type="ARBA" id="ARBA00022741"/>
    </source>
</evidence>
<accession>A0A0A2J017</accession>
<dbReference type="PANTHER" id="PTHR45348:SF1">
    <property type="entry name" value="TRANS-ENOYL REDUCTASE STHE"/>
    <property type="match status" value="1"/>
</dbReference>
<dbReference type="AlphaFoldDB" id="A0A0A2J017"/>
<dbReference type="GO" id="GO:0000166">
    <property type="term" value="F:nucleotide binding"/>
    <property type="evidence" value="ECO:0007669"/>
    <property type="project" value="UniProtKB-KW"/>
</dbReference>
<dbReference type="GO" id="GO:0016651">
    <property type="term" value="F:oxidoreductase activity, acting on NAD(P)H"/>
    <property type="evidence" value="ECO:0007669"/>
    <property type="project" value="InterPro"/>
</dbReference>